<proteinExistence type="predicted"/>
<organism evidence="4 5">
    <name type="scientific">Candidatus Magasanikbacteria bacterium GW2011_GWA2_56_11</name>
    <dbReference type="NCBI Taxonomy" id="1619044"/>
    <lineage>
        <taxon>Bacteria</taxon>
        <taxon>Candidatus Magasanikiibacteriota</taxon>
    </lineage>
</organism>
<dbReference type="InterPro" id="IPR036013">
    <property type="entry name" value="Band_7/SPFH_dom_sf"/>
</dbReference>
<comment type="caution">
    <text evidence="4">The sequence shown here is derived from an EMBL/GenBank/DDBJ whole genome shotgun (WGS) entry which is preliminary data.</text>
</comment>
<dbReference type="GO" id="GO:0008233">
    <property type="term" value="F:peptidase activity"/>
    <property type="evidence" value="ECO:0007669"/>
    <property type="project" value="UniProtKB-KW"/>
</dbReference>
<keyword evidence="2" id="KW-0472">Membrane</keyword>
<evidence type="ECO:0000259" key="3">
    <source>
        <dbReference type="Pfam" id="PF01145"/>
    </source>
</evidence>
<evidence type="ECO:0000256" key="2">
    <source>
        <dbReference type="SAM" id="Phobius"/>
    </source>
</evidence>
<name>A0A0G1YFF5_9BACT</name>
<sequence>MSNYAGSTGNRESERKMGAKMKWLIGGGSVLVVFFSVVFFGMLRSAKPDAGHEIVLVHKPLLFGSGGIDPEPVRTGQQYIWWTTEGVDVDVQPQQFEVKFDDLMSSDGVPLDFDSVIRLQVTDSVALIKNFGPKWYEKNVESVLKNRVRQAVRQHGMNETAISTVAIEEIDAAVSEAMAQYLEGAQLPVRLIDVTVGKANPPDAIKTQRVETAAQEQRKTTEAKRDQAEKSRKAAEQSRAEADNAYRNAMGLSPELFVALEAVKMQREVCATSGAHCSFIIGDTGRVVPTINTDQPTSPAQ</sequence>
<keyword evidence="2" id="KW-1133">Transmembrane helix</keyword>
<dbReference type="PATRIC" id="fig|1619044.3.peg.906"/>
<dbReference type="EMBL" id="LCRX01000012">
    <property type="protein sequence ID" value="KKW41940.1"/>
    <property type="molecule type" value="Genomic_DNA"/>
</dbReference>
<protein>
    <submittedName>
        <fullName evidence="4">Membrane protease subunit, stomatin/prohibitin</fullName>
    </submittedName>
</protein>
<feature type="compositionally biased region" description="Basic and acidic residues" evidence="1">
    <location>
        <begin position="216"/>
        <end position="241"/>
    </location>
</feature>
<feature type="transmembrane region" description="Helical" evidence="2">
    <location>
        <begin position="21"/>
        <end position="43"/>
    </location>
</feature>
<keyword evidence="4" id="KW-0645">Protease</keyword>
<evidence type="ECO:0000313" key="4">
    <source>
        <dbReference type="EMBL" id="KKW41940.1"/>
    </source>
</evidence>
<feature type="region of interest" description="Disordered" evidence="1">
    <location>
        <begin position="208"/>
        <end position="241"/>
    </location>
</feature>
<dbReference type="InterPro" id="IPR001107">
    <property type="entry name" value="Band_7"/>
</dbReference>
<accession>A0A0G1YFF5</accession>
<dbReference type="SUPFAM" id="SSF117892">
    <property type="entry name" value="Band 7/SPFH domain"/>
    <property type="match status" value="1"/>
</dbReference>
<evidence type="ECO:0000313" key="5">
    <source>
        <dbReference type="Proteomes" id="UP000033870"/>
    </source>
</evidence>
<dbReference type="Pfam" id="PF01145">
    <property type="entry name" value="Band_7"/>
    <property type="match status" value="1"/>
</dbReference>
<reference evidence="4 5" key="1">
    <citation type="journal article" date="2015" name="Nature">
        <title>rRNA introns, odd ribosomes, and small enigmatic genomes across a large radiation of phyla.</title>
        <authorList>
            <person name="Brown C.T."/>
            <person name="Hug L.A."/>
            <person name="Thomas B.C."/>
            <person name="Sharon I."/>
            <person name="Castelle C.J."/>
            <person name="Singh A."/>
            <person name="Wilkins M.J."/>
            <person name="Williams K.H."/>
            <person name="Banfield J.F."/>
        </authorList>
    </citation>
    <scope>NUCLEOTIDE SEQUENCE [LARGE SCALE GENOMIC DNA]</scope>
</reference>
<dbReference type="Proteomes" id="UP000033870">
    <property type="component" value="Unassembled WGS sequence"/>
</dbReference>
<dbReference type="Gene3D" id="3.30.479.30">
    <property type="entry name" value="Band 7 domain"/>
    <property type="match status" value="1"/>
</dbReference>
<gene>
    <name evidence="4" type="ORF">UY92_C0012G0019</name>
</gene>
<dbReference type="STRING" id="1619044.UY92_C0012G0019"/>
<keyword evidence="4" id="KW-0378">Hydrolase</keyword>
<keyword evidence="2" id="KW-0812">Transmembrane</keyword>
<dbReference type="GO" id="GO:0006508">
    <property type="term" value="P:proteolysis"/>
    <property type="evidence" value="ECO:0007669"/>
    <property type="project" value="UniProtKB-KW"/>
</dbReference>
<evidence type="ECO:0000256" key="1">
    <source>
        <dbReference type="SAM" id="MobiDB-lite"/>
    </source>
</evidence>
<feature type="domain" description="Band 7" evidence="3">
    <location>
        <begin position="70"/>
        <end position="229"/>
    </location>
</feature>
<dbReference type="AlphaFoldDB" id="A0A0G1YFF5"/>